<dbReference type="GO" id="GO:0008270">
    <property type="term" value="F:zinc ion binding"/>
    <property type="evidence" value="ECO:0007669"/>
    <property type="project" value="UniProtKB-KW"/>
</dbReference>
<dbReference type="AlphaFoldDB" id="A0A3B1DR15"/>
<evidence type="ECO:0000256" key="3">
    <source>
        <dbReference type="ARBA" id="ARBA00022833"/>
    </source>
</evidence>
<keyword evidence="1" id="KW-0479">Metal-binding</keyword>
<reference evidence="5" key="1">
    <citation type="submission" date="2018-06" db="EMBL/GenBank/DDBJ databases">
        <authorList>
            <person name="Zhirakovskaya E."/>
        </authorList>
    </citation>
    <scope>NUCLEOTIDE SEQUENCE</scope>
</reference>
<dbReference type="Gene3D" id="1.20.120.910">
    <property type="entry name" value="DksA, coiled-coil domain"/>
    <property type="match status" value="1"/>
</dbReference>
<dbReference type="InterPro" id="IPR000962">
    <property type="entry name" value="Znf_DskA_TraR"/>
</dbReference>
<dbReference type="EMBL" id="UOGF01000071">
    <property type="protein sequence ID" value="VAX31127.1"/>
    <property type="molecule type" value="Genomic_DNA"/>
</dbReference>
<evidence type="ECO:0000259" key="4">
    <source>
        <dbReference type="Pfam" id="PF01258"/>
    </source>
</evidence>
<organism evidence="5">
    <name type="scientific">hydrothermal vent metagenome</name>
    <dbReference type="NCBI Taxonomy" id="652676"/>
    <lineage>
        <taxon>unclassified sequences</taxon>
        <taxon>metagenomes</taxon>
        <taxon>ecological metagenomes</taxon>
    </lineage>
</organism>
<gene>
    <name evidence="5" type="ORF">MNBD_NITROSPIRAE01-1051</name>
</gene>
<dbReference type="SUPFAM" id="SSF57716">
    <property type="entry name" value="Glucocorticoid receptor-like (DNA-binding domain)"/>
    <property type="match status" value="1"/>
</dbReference>
<evidence type="ECO:0000313" key="5">
    <source>
        <dbReference type="EMBL" id="VAX31127.1"/>
    </source>
</evidence>
<dbReference type="PROSITE" id="PS51128">
    <property type="entry name" value="ZF_DKSA_2"/>
    <property type="match status" value="1"/>
</dbReference>
<evidence type="ECO:0000256" key="1">
    <source>
        <dbReference type="ARBA" id="ARBA00022723"/>
    </source>
</evidence>
<feature type="domain" description="Zinc finger DksA/TraR C4-type" evidence="4">
    <location>
        <begin position="83"/>
        <end position="115"/>
    </location>
</feature>
<protein>
    <recommendedName>
        <fullName evidence="4">Zinc finger DksA/TraR C4-type domain-containing protein</fullName>
    </recommendedName>
</protein>
<sequence>MDFNFDRASIKKKLLTLKTELEDLQAISHSTRKPVMLDQTTVGRLSRMDALQAQAMSHETQRRRGIQIQKIIGALQRIEKDEYGYCLKCDEAIDPKRLDFDLTAFLCIDCAKATEK</sequence>
<dbReference type="PANTHER" id="PTHR33823">
    <property type="entry name" value="RNA POLYMERASE-BINDING TRANSCRIPTION FACTOR DKSA-RELATED"/>
    <property type="match status" value="1"/>
</dbReference>
<name>A0A3B1DR15_9ZZZZ</name>
<evidence type="ECO:0000256" key="2">
    <source>
        <dbReference type="ARBA" id="ARBA00022771"/>
    </source>
</evidence>
<proteinExistence type="predicted"/>
<dbReference type="PANTHER" id="PTHR33823:SF4">
    <property type="entry name" value="GENERAL STRESS PROTEIN 16O"/>
    <property type="match status" value="1"/>
</dbReference>
<keyword evidence="2" id="KW-0863">Zinc-finger</keyword>
<dbReference type="Pfam" id="PF01258">
    <property type="entry name" value="zf-dskA_traR"/>
    <property type="match status" value="1"/>
</dbReference>
<accession>A0A3B1DR15</accession>
<keyword evidence="3" id="KW-0862">Zinc</keyword>